<evidence type="ECO:0000313" key="3">
    <source>
        <dbReference type="RefSeq" id="XP_028127993.1"/>
    </source>
</evidence>
<evidence type="ECO:0000256" key="1">
    <source>
        <dbReference type="SAM" id="Phobius"/>
    </source>
</evidence>
<accession>A0A6P7F263</accession>
<keyword evidence="2" id="KW-0732">Signal</keyword>
<name>A0A6P7F263_DIAVI</name>
<keyword evidence="1" id="KW-0472">Membrane</keyword>
<feature type="transmembrane region" description="Helical" evidence="1">
    <location>
        <begin position="50"/>
        <end position="70"/>
    </location>
</feature>
<organism evidence="3">
    <name type="scientific">Diabrotica virgifera virgifera</name>
    <name type="common">western corn rootworm</name>
    <dbReference type="NCBI Taxonomy" id="50390"/>
    <lineage>
        <taxon>Eukaryota</taxon>
        <taxon>Metazoa</taxon>
        <taxon>Ecdysozoa</taxon>
        <taxon>Arthropoda</taxon>
        <taxon>Hexapoda</taxon>
        <taxon>Insecta</taxon>
        <taxon>Pterygota</taxon>
        <taxon>Neoptera</taxon>
        <taxon>Endopterygota</taxon>
        <taxon>Coleoptera</taxon>
        <taxon>Polyphaga</taxon>
        <taxon>Cucujiformia</taxon>
        <taxon>Chrysomeloidea</taxon>
        <taxon>Chrysomelidae</taxon>
        <taxon>Galerucinae</taxon>
        <taxon>Diabroticina</taxon>
        <taxon>Diabroticites</taxon>
        <taxon>Diabrotica</taxon>
    </lineage>
</organism>
<dbReference type="AlphaFoldDB" id="A0A6P7F263"/>
<feature type="chain" id="PRO_5027574804" evidence="2">
    <location>
        <begin position="20"/>
        <end position="240"/>
    </location>
</feature>
<feature type="signal peptide" evidence="2">
    <location>
        <begin position="1"/>
        <end position="19"/>
    </location>
</feature>
<dbReference type="InParanoid" id="A0A6P7F263"/>
<dbReference type="OrthoDB" id="44061at2759"/>
<keyword evidence="1" id="KW-0812">Transmembrane</keyword>
<dbReference type="RefSeq" id="XP_028127993.1">
    <property type="nucleotide sequence ID" value="XM_028272192.1"/>
</dbReference>
<sequence length="240" mass="28065">MLLVQFLLLLLSSRFRAVAEDLYYFPYRQKIGFCNKGYAFGSEHMLENPWYLLLFVILGLIFILVFLGLIKGLIGLCCSRYIGEYGLSILIDLPRPLDKYQEKEYRDIPVKEYRDIPVTYDPEGWPVDPNTGERTVKTMSTKTEFFLNVIFFLAYPLAICLQICGVCCCIKPPDYGVTEQSCYNSLNMVTINERIKRKNNYYKCGQNLDIYRDEDMKEEHDTYYVIDQMKKSQTSLHVGF</sequence>
<dbReference type="KEGG" id="dvv:114324376"/>
<protein>
    <submittedName>
        <fullName evidence="3">Uncharacterized protein LOC114324376</fullName>
    </submittedName>
</protein>
<evidence type="ECO:0000256" key="2">
    <source>
        <dbReference type="SAM" id="SignalP"/>
    </source>
</evidence>
<feature type="transmembrane region" description="Helical" evidence="1">
    <location>
        <begin position="145"/>
        <end position="164"/>
    </location>
</feature>
<keyword evidence="1" id="KW-1133">Transmembrane helix</keyword>
<reference evidence="3" key="1">
    <citation type="submission" date="2025-08" db="UniProtKB">
        <authorList>
            <consortium name="RefSeq"/>
        </authorList>
    </citation>
    <scope>IDENTIFICATION</scope>
    <source>
        <tissue evidence="3">Whole insect</tissue>
    </source>
</reference>
<gene>
    <name evidence="3" type="primary">LOC114324376</name>
</gene>
<proteinExistence type="predicted"/>